<evidence type="ECO:0000256" key="14">
    <source>
        <dbReference type="ARBA" id="ARBA00023304"/>
    </source>
</evidence>
<dbReference type="PROSITE" id="PS00470">
    <property type="entry name" value="IDH_IMDH"/>
    <property type="match status" value="1"/>
</dbReference>
<dbReference type="EC" id="1.1.1.85" evidence="16"/>
<evidence type="ECO:0000313" key="19">
    <source>
        <dbReference type="EMBL" id="TCL31584.1"/>
    </source>
</evidence>
<evidence type="ECO:0000256" key="17">
    <source>
        <dbReference type="RuleBase" id="RU004445"/>
    </source>
</evidence>
<reference evidence="19 20" key="1">
    <citation type="submission" date="2019-03" db="EMBL/GenBank/DDBJ databases">
        <title>Genomic Encyclopedia of Type Strains, Phase IV (KMG-IV): sequencing the most valuable type-strain genomes for metagenomic binning, comparative biology and taxonomic classification.</title>
        <authorList>
            <person name="Goeker M."/>
        </authorList>
    </citation>
    <scope>NUCLEOTIDE SEQUENCE [LARGE SCALE GENOMIC DNA]</scope>
    <source>
        <strain evidence="19 20">DSM 15969</strain>
    </source>
</reference>
<sequence>MTRRIVLIPGDGIGPEIIEAAQQVCIKATVKGGFPIDFETCYAGGAAIDREGQPLPEATLTACSHADAVLLGAVGGPAWDAVDPQLRPEKAILGLRKALGLYANLRPIRVYPSLAGHSPLKPEVVAGVDMLIVRELNGGIYYGQRSEASIINGVEQAWDTEAYNATEIGRIVSMACKVASQRRRKVTSVDKANVLATSRLWRKTAEETVKDFTDISLTHLYVDNCAMQLVLAPHQFDVVVTSNLFGDILSDEAAVLTGSIGMLPSASIGDGPGLYEPIHGSAPDIAGKGIANPLGTILSAAMLFRYSLGAAAIADAIETAVGSVLDEGYRTADLYKPGLTQVSTEAMGRLVMEHL</sequence>
<evidence type="ECO:0000256" key="5">
    <source>
        <dbReference type="ARBA" id="ARBA00008319"/>
    </source>
</evidence>
<evidence type="ECO:0000259" key="18">
    <source>
        <dbReference type="SMART" id="SM01329"/>
    </source>
</evidence>
<feature type="binding site" evidence="16">
    <location>
        <begin position="280"/>
        <end position="292"/>
    </location>
    <ligand>
        <name>NAD(+)</name>
        <dbReference type="ChEBI" id="CHEBI:57540"/>
    </ligand>
</feature>
<dbReference type="InterPro" id="IPR019818">
    <property type="entry name" value="IsoCit/isopropylmalate_DH_CS"/>
</dbReference>
<dbReference type="Pfam" id="PF00180">
    <property type="entry name" value="Iso_dh"/>
    <property type="match status" value="1"/>
</dbReference>
<dbReference type="InterPro" id="IPR004429">
    <property type="entry name" value="Isopropylmalate_DH"/>
</dbReference>
<dbReference type="GO" id="GO:0009098">
    <property type="term" value="P:L-leucine biosynthetic process"/>
    <property type="evidence" value="ECO:0007669"/>
    <property type="project" value="UniProtKB-UniRule"/>
</dbReference>
<dbReference type="GO" id="GO:0051287">
    <property type="term" value="F:NAD binding"/>
    <property type="evidence" value="ECO:0007669"/>
    <property type="project" value="InterPro"/>
</dbReference>
<dbReference type="GO" id="GO:0005829">
    <property type="term" value="C:cytosol"/>
    <property type="evidence" value="ECO:0007669"/>
    <property type="project" value="TreeGrafter"/>
</dbReference>
<dbReference type="OrthoDB" id="9806254at2"/>
<keyword evidence="8 16" id="KW-0963">Cytoplasm</keyword>
<dbReference type="GO" id="GO:0000287">
    <property type="term" value="F:magnesium ion binding"/>
    <property type="evidence" value="ECO:0007669"/>
    <property type="project" value="InterPro"/>
</dbReference>
<feature type="binding site" evidence="16">
    <location>
        <position position="96"/>
    </location>
    <ligand>
        <name>substrate</name>
    </ligand>
</feature>
<dbReference type="RefSeq" id="WP_132083775.1">
    <property type="nucleotide sequence ID" value="NZ_DAMAKO010000026.1"/>
</dbReference>
<keyword evidence="20" id="KW-1185">Reference proteome</keyword>
<dbReference type="PANTHER" id="PTHR42979">
    <property type="entry name" value="3-ISOPROPYLMALATE DEHYDROGENASE"/>
    <property type="match status" value="1"/>
</dbReference>
<evidence type="ECO:0000256" key="11">
    <source>
        <dbReference type="ARBA" id="ARBA00022842"/>
    </source>
</evidence>
<dbReference type="EMBL" id="SLUI01000028">
    <property type="protein sequence ID" value="TCL31584.1"/>
    <property type="molecule type" value="Genomic_DNA"/>
</dbReference>
<comment type="catalytic activity">
    <reaction evidence="1 16 17">
        <text>(2R,3S)-3-isopropylmalate + NAD(+) = 4-methyl-2-oxopentanoate + CO2 + NADH</text>
        <dbReference type="Rhea" id="RHEA:32271"/>
        <dbReference type="ChEBI" id="CHEBI:16526"/>
        <dbReference type="ChEBI" id="CHEBI:17865"/>
        <dbReference type="ChEBI" id="CHEBI:35121"/>
        <dbReference type="ChEBI" id="CHEBI:57540"/>
        <dbReference type="ChEBI" id="CHEBI:57945"/>
        <dbReference type="EC" id="1.1.1.85"/>
    </reaction>
</comment>
<keyword evidence="7 16" id="KW-0432">Leucine biosynthesis</keyword>
<dbReference type="Gene3D" id="3.40.718.10">
    <property type="entry name" value="Isopropylmalate Dehydrogenase"/>
    <property type="match status" value="1"/>
</dbReference>
<keyword evidence="13 16" id="KW-0520">NAD</keyword>
<feature type="binding site" evidence="16">
    <location>
        <position position="247"/>
    </location>
    <ligand>
        <name>Mg(2+)</name>
        <dbReference type="ChEBI" id="CHEBI:18420"/>
    </ligand>
</feature>
<evidence type="ECO:0000256" key="2">
    <source>
        <dbReference type="ARBA" id="ARBA00001936"/>
    </source>
</evidence>
<evidence type="ECO:0000256" key="7">
    <source>
        <dbReference type="ARBA" id="ARBA00022430"/>
    </source>
</evidence>
<feature type="domain" description="Isopropylmalate dehydrogenase-like" evidence="18">
    <location>
        <begin position="4"/>
        <end position="351"/>
    </location>
</feature>
<keyword evidence="11 16" id="KW-0460">Magnesium</keyword>
<keyword evidence="10 16" id="KW-0479">Metal-binding</keyword>
<comment type="cofactor">
    <cofactor evidence="16 17">
        <name>Mg(2+)</name>
        <dbReference type="ChEBI" id="CHEBI:18420"/>
    </cofactor>
    <cofactor evidence="16 17">
        <name>Mn(2+)</name>
        <dbReference type="ChEBI" id="CHEBI:29035"/>
    </cofactor>
    <text evidence="16 17">Binds 1 Mg(2+) or Mn(2+) ion per subunit.</text>
</comment>
<keyword evidence="9 16" id="KW-0028">Amino-acid biosynthesis</keyword>
<evidence type="ECO:0000256" key="12">
    <source>
        <dbReference type="ARBA" id="ARBA00023002"/>
    </source>
</evidence>
<feature type="binding site" evidence="16">
    <location>
        <position position="251"/>
    </location>
    <ligand>
        <name>Mg(2+)</name>
        <dbReference type="ChEBI" id="CHEBI:18420"/>
    </ligand>
</feature>
<protein>
    <recommendedName>
        <fullName evidence="16">3-isopropylmalate dehydrogenase</fullName>
        <ecNumber evidence="16">1.1.1.85</ecNumber>
    </recommendedName>
    <alternativeName>
        <fullName evidence="16">3-IPM-DH</fullName>
    </alternativeName>
    <alternativeName>
        <fullName evidence="16">Beta-IPM dehydrogenase</fullName>
        <shortName evidence="16">IMDH</shortName>
    </alternativeName>
</protein>
<dbReference type="InterPro" id="IPR024084">
    <property type="entry name" value="IsoPropMal-DH-like_dom"/>
</dbReference>
<feature type="binding site" evidence="16">
    <location>
        <position position="223"/>
    </location>
    <ligand>
        <name>substrate</name>
    </ligand>
</feature>
<feature type="binding site" evidence="16">
    <location>
        <position position="223"/>
    </location>
    <ligand>
        <name>Mg(2+)</name>
        <dbReference type="ChEBI" id="CHEBI:18420"/>
    </ligand>
</feature>
<keyword evidence="14 16" id="KW-0100">Branched-chain amino acid biosynthesis</keyword>
<comment type="cofactor">
    <cofactor evidence="2">
        <name>Mn(2+)</name>
        <dbReference type="ChEBI" id="CHEBI:29035"/>
    </cofactor>
</comment>
<evidence type="ECO:0000256" key="15">
    <source>
        <dbReference type="ARBA" id="ARBA00023577"/>
    </source>
</evidence>
<dbReference type="HAMAP" id="MF_01033">
    <property type="entry name" value="LeuB_type1"/>
    <property type="match status" value="1"/>
</dbReference>
<accession>A0A4R1PLW5</accession>
<organism evidence="19 20">
    <name type="scientific">Anaerospora hongkongensis</name>
    <dbReference type="NCBI Taxonomy" id="244830"/>
    <lineage>
        <taxon>Bacteria</taxon>
        <taxon>Bacillati</taxon>
        <taxon>Bacillota</taxon>
        <taxon>Negativicutes</taxon>
        <taxon>Selenomonadales</taxon>
        <taxon>Sporomusaceae</taxon>
        <taxon>Anaerospora</taxon>
    </lineage>
</organism>
<dbReference type="GO" id="GO:0003862">
    <property type="term" value="F:3-isopropylmalate dehydrogenase activity"/>
    <property type="evidence" value="ECO:0007669"/>
    <property type="project" value="UniProtKB-UniRule"/>
</dbReference>
<evidence type="ECO:0000256" key="1">
    <source>
        <dbReference type="ARBA" id="ARBA00000624"/>
    </source>
</evidence>
<evidence type="ECO:0000256" key="16">
    <source>
        <dbReference type="HAMAP-Rule" id="MF_01033"/>
    </source>
</evidence>
<gene>
    <name evidence="16" type="primary">leuB</name>
    <name evidence="19" type="ORF">EV210_1283</name>
</gene>
<comment type="similarity">
    <text evidence="5 16">Belongs to the isocitrate and isopropylmalate dehydrogenases family. LeuB type 1 subfamily.</text>
</comment>
<dbReference type="SMART" id="SM01329">
    <property type="entry name" value="Iso_dh"/>
    <property type="match status" value="1"/>
</dbReference>
<evidence type="ECO:0000256" key="4">
    <source>
        <dbReference type="ARBA" id="ARBA00004762"/>
    </source>
</evidence>
<feature type="binding site" evidence="16">
    <location>
        <begin position="76"/>
        <end position="89"/>
    </location>
    <ligand>
        <name>NAD(+)</name>
        <dbReference type="ChEBI" id="CHEBI:57540"/>
    </ligand>
</feature>
<dbReference type="Proteomes" id="UP000295063">
    <property type="component" value="Unassembled WGS sequence"/>
</dbReference>
<keyword evidence="12 16" id="KW-0560">Oxidoreductase</keyword>
<proteinExistence type="inferred from homology"/>
<feature type="site" description="Important for catalysis" evidence="16">
    <location>
        <position position="191"/>
    </location>
</feature>
<evidence type="ECO:0000256" key="13">
    <source>
        <dbReference type="ARBA" id="ARBA00023027"/>
    </source>
</evidence>
<name>A0A4R1PLW5_9FIRM</name>
<dbReference type="UniPathway" id="UPA00048">
    <property type="reaction ID" value="UER00072"/>
</dbReference>
<comment type="subunit">
    <text evidence="6 16 17">Homodimer.</text>
</comment>
<comment type="pathway">
    <text evidence="4 16 17">Amino-acid biosynthesis; L-leucine biosynthesis; L-leucine from 3-methyl-2-oxobutanoate: step 3/4.</text>
</comment>
<comment type="caution">
    <text evidence="19">The sequence shown here is derived from an EMBL/GenBank/DDBJ whole genome shotgun (WGS) entry which is preliminary data.</text>
</comment>
<dbReference type="FunFam" id="3.40.718.10:FF:000028">
    <property type="entry name" value="3-isopropylmalate dehydrogenase"/>
    <property type="match status" value="1"/>
</dbReference>
<evidence type="ECO:0000256" key="3">
    <source>
        <dbReference type="ARBA" id="ARBA00004496"/>
    </source>
</evidence>
<evidence type="ECO:0000256" key="10">
    <source>
        <dbReference type="ARBA" id="ARBA00022723"/>
    </source>
</evidence>
<dbReference type="NCBIfam" id="TIGR00169">
    <property type="entry name" value="leuB"/>
    <property type="match status" value="1"/>
</dbReference>
<feature type="binding site" evidence="16">
    <location>
        <position position="106"/>
    </location>
    <ligand>
        <name>substrate</name>
    </ligand>
</feature>
<dbReference type="PANTHER" id="PTHR42979:SF1">
    <property type="entry name" value="3-ISOPROPYLMALATE DEHYDROGENASE"/>
    <property type="match status" value="1"/>
</dbReference>
<comment type="subcellular location">
    <subcellularLocation>
        <location evidence="3 16">Cytoplasm</location>
    </subcellularLocation>
</comment>
<feature type="binding site" evidence="16">
    <location>
        <position position="134"/>
    </location>
    <ligand>
        <name>substrate</name>
    </ligand>
</feature>
<evidence type="ECO:0000313" key="20">
    <source>
        <dbReference type="Proteomes" id="UP000295063"/>
    </source>
</evidence>
<dbReference type="AlphaFoldDB" id="A0A4R1PLW5"/>
<keyword evidence="16" id="KW-0464">Manganese</keyword>
<feature type="site" description="Important for catalysis" evidence="16">
    <location>
        <position position="141"/>
    </location>
</feature>
<evidence type="ECO:0000256" key="6">
    <source>
        <dbReference type="ARBA" id="ARBA00011738"/>
    </source>
</evidence>
<evidence type="ECO:0000256" key="8">
    <source>
        <dbReference type="ARBA" id="ARBA00022490"/>
    </source>
</evidence>
<evidence type="ECO:0000256" key="9">
    <source>
        <dbReference type="ARBA" id="ARBA00022605"/>
    </source>
</evidence>
<dbReference type="SUPFAM" id="SSF53659">
    <property type="entry name" value="Isocitrate/Isopropylmalate dehydrogenase-like"/>
    <property type="match status" value="1"/>
</dbReference>
<comment type="function">
    <text evidence="15 16 17">Catalyzes the oxidation of 3-carboxy-2-hydroxy-4-methylpentanoate (3-isopropylmalate) to 3-carboxy-4-methyl-2-oxopentanoate. The product decarboxylates to 4-methyl-2 oxopentanoate.</text>
</comment>